<keyword evidence="7" id="KW-1185">Reference proteome</keyword>
<dbReference type="GO" id="GO:0009788">
    <property type="term" value="P:negative regulation of abscisic acid-activated signaling pathway"/>
    <property type="evidence" value="ECO:0007669"/>
    <property type="project" value="TreeGrafter"/>
</dbReference>
<dbReference type="Gene3D" id="3.30.40.10">
    <property type="entry name" value="Zinc/RING finger domain, C3HC4 (zinc finger)"/>
    <property type="match status" value="1"/>
</dbReference>
<reference evidence="6 7" key="1">
    <citation type="journal article" date="2020" name="IScience">
        <title>Genome Sequencing of the Endangered Kingdonia uniflora (Circaeasteraceae, Ranunculales) Reveals Potential Mechanisms of Evolutionary Specialization.</title>
        <authorList>
            <person name="Sun Y."/>
            <person name="Deng T."/>
            <person name="Zhang A."/>
            <person name="Moore M.J."/>
            <person name="Landis J.B."/>
            <person name="Lin N."/>
            <person name="Zhang H."/>
            <person name="Zhang X."/>
            <person name="Huang J."/>
            <person name="Zhang X."/>
            <person name="Sun H."/>
            <person name="Wang H."/>
        </authorList>
    </citation>
    <scope>NUCLEOTIDE SEQUENCE [LARGE SCALE GENOMIC DNA]</scope>
    <source>
        <strain evidence="6">TB1705</strain>
        <tissue evidence="6">Leaf</tissue>
    </source>
</reference>
<dbReference type="InterPro" id="IPR001841">
    <property type="entry name" value="Znf_RING"/>
</dbReference>
<dbReference type="OrthoDB" id="8062037at2759"/>
<dbReference type="AlphaFoldDB" id="A0A7J7MXY2"/>
<evidence type="ECO:0000313" key="7">
    <source>
        <dbReference type="Proteomes" id="UP000541444"/>
    </source>
</evidence>
<dbReference type="Pfam" id="PF13639">
    <property type="entry name" value="zf-RING_2"/>
    <property type="match status" value="1"/>
</dbReference>
<dbReference type="InterPro" id="IPR013083">
    <property type="entry name" value="Znf_RING/FYVE/PHD"/>
</dbReference>
<sequence length="397" mass="44796">DELLGLAEEPGGDPIYKKQSLDMDALYRAGEPQQAIIPGSIGIVYCIRPDNSLLLELSYLPSPWHYEPEEVEPVIPLRVGFYIVSYDLTHTRGATPESISALPTYKFKLKINDDGEGRETNLEGATCEGGGGVVGDGTEKERTIAGEDAACSICLAKYADNDELRELPCIHFFHMECVDKWLKINALCPLCKCEVGDWVRVKASVSSPKYGWEDVTKSSIGIIHIMEEDGDMGVAFYFRSKPFWCSVTDMENVSPFEVGQGINMAQSVVQPWLGWSFETPATIRKIARIDMDGTLNVAGHFTFCAHVKFSCIFYVLEHFCFSIDGEGDRYVNIPRVYDMPRFLRHFKVRACKYKIFLLSMKNKLFKEDLASEIVVMDGESCFINKSNLMYCKQFVEY</sequence>
<dbReference type="GO" id="GO:0008270">
    <property type="term" value="F:zinc ion binding"/>
    <property type="evidence" value="ECO:0007669"/>
    <property type="project" value="UniProtKB-KW"/>
</dbReference>
<dbReference type="InterPro" id="IPR011016">
    <property type="entry name" value="Znf_RING-CH"/>
</dbReference>
<dbReference type="GO" id="GO:0016567">
    <property type="term" value="P:protein ubiquitination"/>
    <property type="evidence" value="ECO:0007669"/>
    <property type="project" value="InterPro"/>
</dbReference>
<name>A0A7J7MXY2_9MAGN</name>
<gene>
    <name evidence="6" type="ORF">GIB67_030067</name>
</gene>
<dbReference type="GO" id="GO:0005769">
    <property type="term" value="C:early endosome"/>
    <property type="evidence" value="ECO:0007669"/>
    <property type="project" value="TreeGrafter"/>
</dbReference>
<evidence type="ECO:0000256" key="1">
    <source>
        <dbReference type="ARBA" id="ARBA00022723"/>
    </source>
</evidence>
<dbReference type="GO" id="GO:0045324">
    <property type="term" value="P:late endosome to vacuole transport"/>
    <property type="evidence" value="ECO:0007669"/>
    <property type="project" value="TreeGrafter"/>
</dbReference>
<feature type="non-terminal residue" evidence="6">
    <location>
        <position position="1"/>
    </location>
</feature>
<proteinExistence type="predicted"/>
<evidence type="ECO:0000256" key="4">
    <source>
        <dbReference type="PROSITE-ProRule" id="PRU00175"/>
    </source>
</evidence>
<evidence type="ECO:0000256" key="3">
    <source>
        <dbReference type="ARBA" id="ARBA00022833"/>
    </source>
</evidence>
<dbReference type="Proteomes" id="UP000541444">
    <property type="component" value="Unassembled WGS sequence"/>
</dbReference>
<dbReference type="GO" id="GO:0005802">
    <property type="term" value="C:trans-Golgi network"/>
    <property type="evidence" value="ECO:0007669"/>
    <property type="project" value="TreeGrafter"/>
</dbReference>
<dbReference type="SMART" id="SM00184">
    <property type="entry name" value="RING"/>
    <property type="match status" value="1"/>
</dbReference>
<dbReference type="PANTHER" id="PTHR46960:SF1">
    <property type="entry name" value="E3 UBIQUITIN-PROTEIN LIGASE KEG"/>
    <property type="match status" value="1"/>
</dbReference>
<accession>A0A7J7MXY2</accession>
<dbReference type="GO" id="GO:0004842">
    <property type="term" value="F:ubiquitin-protein transferase activity"/>
    <property type="evidence" value="ECO:0007669"/>
    <property type="project" value="InterPro"/>
</dbReference>
<protein>
    <recommendedName>
        <fullName evidence="5">RING-type domain-containing protein</fullName>
    </recommendedName>
</protein>
<keyword evidence="1" id="KW-0479">Metal-binding</keyword>
<dbReference type="SMART" id="SM00744">
    <property type="entry name" value="RINGv"/>
    <property type="match status" value="1"/>
</dbReference>
<comment type="caution">
    <text evidence="6">The sequence shown here is derived from an EMBL/GenBank/DDBJ whole genome shotgun (WGS) entry which is preliminary data.</text>
</comment>
<dbReference type="PANTHER" id="PTHR46960">
    <property type="entry name" value="E3 UBIQUITIN-PROTEIN LIGASE KEG"/>
    <property type="match status" value="1"/>
</dbReference>
<dbReference type="GO" id="GO:0006952">
    <property type="term" value="P:defense response"/>
    <property type="evidence" value="ECO:0007669"/>
    <property type="project" value="InterPro"/>
</dbReference>
<keyword evidence="3" id="KW-0862">Zinc</keyword>
<dbReference type="InterPro" id="IPR044584">
    <property type="entry name" value="KEG"/>
</dbReference>
<evidence type="ECO:0000313" key="6">
    <source>
        <dbReference type="EMBL" id="KAF6159809.1"/>
    </source>
</evidence>
<evidence type="ECO:0000256" key="2">
    <source>
        <dbReference type="ARBA" id="ARBA00022771"/>
    </source>
</evidence>
<dbReference type="EMBL" id="JACGCM010001188">
    <property type="protein sequence ID" value="KAF6159809.1"/>
    <property type="molecule type" value="Genomic_DNA"/>
</dbReference>
<dbReference type="SUPFAM" id="SSF57850">
    <property type="entry name" value="RING/U-box"/>
    <property type="match status" value="1"/>
</dbReference>
<organism evidence="6 7">
    <name type="scientific">Kingdonia uniflora</name>
    <dbReference type="NCBI Taxonomy" id="39325"/>
    <lineage>
        <taxon>Eukaryota</taxon>
        <taxon>Viridiplantae</taxon>
        <taxon>Streptophyta</taxon>
        <taxon>Embryophyta</taxon>
        <taxon>Tracheophyta</taxon>
        <taxon>Spermatophyta</taxon>
        <taxon>Magnoliopsida</taxon>
        <taxon>Ranunculales</taxon>
        <taxon>Circaeasteraceae</taxon>
        <taxon>Kingdonia</taxon>
    </lineage>
</organism>
<evidence type="ECO:0000259" key="5">
    <source>
        <dbReference type="PROSITE" id="PS50089"/>
    </source>
</evidence>
<dbReference type="PROSITE" id="PS50089">
    <property type="entry name" value="ZF_RING_2"/>
    <property type="match status" value="1"/>
</dbReference>
<dbReference type="GO" id="GO:0009738">
    <property type="term" value="P:abscisic acid-activated signaling pathway"/>
    <property type="evidence" value="ECO:0007669"/>
    <property type="project" value="InterPro"/>
</dbReference>
<feature type="domain" description="RING-type" evidence="5">
    <location>
        <begin position="151"/>
        <end position="192"/>
    </location>
</feature>
<keyword evidence="2 4" id="KW-0863">Zinc-finger</keyword>